<feature type="compositionally biased region" description="Basic and acidic residues" evidence="1">
    <location>
        <begin position="45"/>
        <end position="60"/>
    </location>
</feature>
<dbReference type="RefSeq" id="XP_037147919.1">
    <property type="nucleotide sequence ID" value="XM_037296738.1"/>
</dbReference>
<dbReference type="Proteomes" id="UP000593566">
    <property type="component" value="Unassembled WGS sequence"/>
</dbReference>
<feature type="domain" description="Small ribosomal subunit protein mS35 mitochondrial conserved" evidence="2">
    <location>
        <begin position="192"/>
        <end position="313"/>
    </location>
</feature>
<dbReference type="InterPro" id="IPR039848">
    <property type="entry name" value="Ribosomal_mS35_mt"/>
</dbReference>
<name>A0A8H6C8A3_9LECA</name>
<reference evidence="3 4" key="1">
    <citation type="journal article" date="2020" name="Genomics">
        <title>Complete, high-quality genomes from long-read metagenomic sequencing of two wolf lichen thalli reveals enigmatic genome architecture.</title>
        <authorList>
            <person name="McKenzie S.K."/>
            <person name="Walston R.F."/>
            <person name="Allen J.L."/>
        </authorList>
    </citation>
    <scope>NUCLEOTIDE SEQUENCE [LARGE SCALE GENOMIC DNA]</scope>
    <source>
        <strain evidence="3">WasteWater1</strain>
    </source>
</reference>
<dbReference type="PANTHER" id="PTHR13490">
    <property type="entry name" value="MITOCHONDRIAL 28S RIBOSOMAL PROTEIN S28"/>
    <property type="match status" value="1"/>
</dbReference>
<dbReference type="GO" id="GO:0003735">
    <property type="term" value="F:structural constituent of ribosome"/>
    <property type="evidence" value="ECO:0007669"/>
    <property type="project" value="InterPro"/>
</dbReference>
<evidence type="ECO:0000313" key="3">
    <source>
        <dbReference type="EMBL" id="KAF6218484.1"/>
    </source>
</evidence>
<sequence>MAAAANRLGFTALRYTSQIPVRRKSLLLTCPNRAFHTTPLHRRRHDSEDYAPRHKSERQPFKFSLSDLDSEERSTYNSLSPEGRQEWREEAQQMHNHMTSPEVESELQGEVSQAAYETSEEVPHDDSTMPRIKPGLFAMGEVEVQDSGEDEEFEGDDITSLGHGELEQHREMRHYARIAAWEMPLLSKLAKPFAPPSLDHPLRFRYTTYMGESHPGSKKIVLEFCTRDLRALSEPQRIKLIKLVGSRYNPETDIVKMSSEMFETPAQNKRYLGDLVDTLIEEAQDGTDTFEDVPLDFRHHKFKPKVEFPEGWKLTREKKARLEEDRKLRLEQEKEREVQGKLVEGVRVVEEAMKRLPVRDVSKALLDAQQGRKYGKGGRQRMRT</sequence>
<keyword evidence="4" id="KW-1185">Reference proteome</keyword>
<evidence type="ECO:0000313" key="4">
    <source>
        <dbReference type="Proteomes" id="UP000593566"/>
    </source>
</evidence>
<feature type="compositionally biased region" description="Basic and acidic residues" evidence="1">
    <location>
        <begin position="83"/>
        <end position="92"/>
    </location>
</feature>
<dbReference type="AlphaFoldDB" id="A0A8H6C8A3"/>
<evidence type="ECO:0000256" key="1">
    <source>
        <dbReference type="SAM" id="MobiDB-lite"/>
    </source>
</evidence>
<dbReference type="InterPro" id="IPR019349">
    <property type="entry name" value="Ribosomal_mS35_mit"/>
</dbReference>
<dbReference type="GO" id="GO:0005763">
    <property type="term" value="C:mitochondrial small ribosomal subunit"/>
    <property type="evidence" value="ECO:0007669"/>
    <property type="project" value="TreeGrafter"/>
</dbReference>
<evidence type="ECO:0000259" key="2">
    <source>
        <dbReference type="Pfam" id="PF10213"/>
    </source>
</evidence>
<dbReference type="EMBL" id="JACCJB010000022">
    <property type="protein sequence ID" value="KAF6218484.1"/>
    <property type="molecule type" value="Genomic_DNA"/>
</dbReference>
<dbReference type="GeneID" id="59334238"/>
<organism evidence="3 4">
    <name type="scientific">Letharia lupina</name>
    <dbReference type="NCBI Taxonomy" id="560253"/>
    <lineage>
        <taxon>Eukaryota</taxon>
        <taxon>Fungi</taxon>
        <taxon>Dikarya</taxon>
        <taxon>Ascomycota</taxon>
        <taxon>Pezizomycotina</taxon>
        <taxon>Lecanoromycetes</taxon>
        <taxon>OSLEUM clade</taxon>
        <taxon>Lecanoromycetidae</taxon>
        <taxon>Lecanorales</taxon>
        <taxon>Lecanorineae</taxon>
        <taxon>Parmeliaceae</taxon>
        <taxon>Letharia</taxon>
    </lineage>
</organism>
<dbReference type="Pfam" id="PF10213">
    <property type="entry name" value="MRP-S28"/>
    <property type="match status" value="1"/>
</dbReference>
<protein>
    <recommendedName>
        <fullName evidence="2">Small ribosomal subunit protein mS35 mitochondrial conserved domain-containing protein</fullName>
    </recommendedName>
</protein>
<comment type="caution">
    <text evidence="3">The sequence shown here is derived from an EMBL/GenBank/DDBJ whole genome shotgun (WGS) entry which is preliminary data.</text>
</comment>
<proteinExistence type="predicted"/>
<gene>
    <name evidence="3" type="ORF">HO133_005833</name>
</gene>
<dbReference type="PANTHER" id="PTHR13490:SF0">
    <property type="entry name" value="SMALL RIBOSOMAL SUBUNIT PROTEIN MS35"/>
    <property type="match status" value="1"/>
</dbReference>
<accession>A0A8H6C8A3</accession>
<feature type="region of interest" description="Disordered" evidence="1">
    <location>
        <begin position="38"/>
        <end position="107"/>
    </location>
</feature>
<dbReference type="GO" id="GO:0032543">
    <property type="term" value="P:mitochondrial translation"/>
    <property type="evidence" value="ECO:0007669"/>
    <property type="project" value="InterPro"/>
</dbReference>